<evidence type="ECO:0000313" key="9">
    <source>
        <dbReference type="Proteomes" id="UP001145021"/>
    </source>
</evidence>
<dbReference type="EMBL" id="JANBOH010000094">
    <property type="protein sequence ID" value="KAJ1645671.1"/>
    <property type="molecule type" value="Genomic_DNA"/>
</dbReference>
<evidence type="ECO:0000313" key="8">
    <source>
        <dbReference type="EMBL" id="KAJ1645671.1"/>
    </source>
</evidence>
<evidence type="ECO:0000256" key="3">
    <source>
        <dbReference type="ARBA" id="ARBA00023242"/>
    </source>
</evidence>
<dbReference type="GO" id="GO:0006606">
    <property type="term" value="P:protein import into nucleus"/>
    <property type="evidence" value="ECO:0007669"/>
    <property type="project" value="InterPro"/>
</dbReference>
<feature type="compositionally biased region" description="Polar residues" evidence="5">
    <location>
        <begin position="637"/>
        <end position="650"/>
    </location>
</feature>
<dbReference type="Pfam" id="PF25785">
    <property type="entry name" value="TPR"/>
    <property type="match status" value="1"/>
</dbReference>
<proteinExistence type="predicted"/>
<dbReference type="GO" id="GO:0006406">
    <property type="term" value="P:mRNA export from nucleus"/>
    <property type="evidence" value="ECO:0007669"/>
    <property type="project" value="TreeGrafter"/>
</dbReference>
<gene>
    <name evidence="8" type="primary">MLP1</name>
    <name evidence="8" type="ORF">LPJ64_002755</name>
</gene>
<dbReference type="PANTHER" id="PTHR18898">
    <property type="entry name" value="NUCLEOPROTEIN TPR-RELATED"/>
    <property type="match status" value="1"/>
</dbReference>
<feature type="domain" description="Nucleoprotein TPR/MLP1-2" evidence="6">
    <location>
        <begin position="1039"/>
        <end position="1162"/>
    </location>
</feature>
<evidence type="ECO:0000256" key="5">
    <source>
        <dbReference type="SAM" id="MobiDB-lite"/>
    </source>
</evidence>
<evidence type="ECO:0000259" key="7">
    <source>
        <dbReference type="Pfam" id="PF25785"/>
    </source>
</evidence>
<protein>
    <submittedName>
        <fullName evidence="8">Filament-forming protein</fullName>
    </submittedName>
</protein>
<feature type="coiled-coil region" evidence="4">
    <location>
        <begin position="664"/>
        <end position="1038"/>
    </location>
</feature>
<feature type="region of interest" description="Disordered" evidence="5">
    <location>
        <begin position="611"/>
        <end position="650"/>
    </location>
</feature>
<reference evidence="8" key="1">
    <citation type="submission" date="2022-07" db="EMBL/GenBank/DDBJ databases">
        <title>Phylogenomic reconstructions and comparative analyses of Kickxellomycotina fungi.</title>
        <authorList>
            <person name="Reynolds N.K."/>
            <person name="Stajich J.E."/>
            <person name="Barry K."/>
            <person name="Grigoriev I.V."/>
            <person name="Crous P."/>
            <person name="Smith M.E."/>
        </authorList>
    </citation>
    <scope>NUCLEOTIDE SEQUENCE</scope>
    <source>
        <strain evidence="8">NBRC 105413</strain>
    </source>
</reference>
<feature type="region of interest" description="Disordered" evidence="5">
    <location>
        <begin position="1559"/>
        <end position="1579"/>
    </location>
</feature>
<name>A0A9W7XL12_9FUNG</name>
<evidence type="ECO:0000256" key="2">
    <source>
        <dbReference type="ARBA" id="ARBA00023054"/>
    </source>
</evidence>
<feature type="compositionally biased region" description="Low complexity" evidence="5">
    <location>
        <begin position="1624"/>
        <end position="1645"/>
    </location>
</feature>
<feature type="region of interest" description="Disordered" evidence="5">
    <location>
        <begin position="50"/>
        <end position="78"/>
    </location>
</feature>
<feature type="compositionally biased region" description="Polar residues" evidence="5">
    <location>
        <begin position="1260"/>
        <end position="1286"/>
    </location>
</feature>
<evidence type="ECO:0000259" key="6">
    <source>
        <dbReference type="Pfam" id="PF07926"/>
    </source>
</evidence>
<dbReference type="Gene3D" id="1.10.287.1490">
    <property type="match status" value="1"/>
</dbReference>
<dbReference type="InterPro" id="IPR012929">
    <property type="entry name" value="Nucleoprot-TPR/MLP1-2_dom"/>
</dbReference>
<feature type="coiled-coil region" evidence="4">
    <location>
        <begin position="1330"/>
        <end position="1493"/>
    </location>
</feature>
<feature type="coiled-coil region" evidence="4">
    <location>
        <begin position="375"/>
        <end position="493"/>
    </location>
</feature>
<feature type="compositionally biased region" description="Basic and acidic residues" evidence="5">
    <location>
        <begin position="611"/>
        <end position="629"/>
    </location>
</feature>
<dbReference type="InterPro" id="IPR057974">
    <property type="entry name" value="NUA/TPR/MLP1-2-like_dom"/>
</dbReference>
<accession>A0A9W7XL12</accession>
<feature type="domain" description="NUA/TPR/MLP1-2-like" evidence="7">
    <location>
        <begin position="452"/>
        <end position="562"/>
    </location>
</feature>
<keyword evidence="2 4" id="KW-0175">Coiled coil</keyword>
<comment type="caution">
    <text evidence="8">The sequence shown here is derived from an EMBL/GenBank/DDBJ whole genome shotgun (WGS) entry which is preliminary data.</text>
</comment>
<dbReference type="PANTHER" id="PTHR18898:SF2">
    <property type="entry name" value="NUCLEOPROTEIN TPR"/>
    <property type="match status" value="1"/>
</dbReference>
<feature type="region of interest" description="Disordered" evidence="5">
    <location>
        <begin position="1791"/>
        <end position="1828"/>
    </location>
</feature>
<dbReference type="Proteomes" id="UP001145021">
    <property type="component" value="Unassembled WGS sequence"/>
</dbReference>
<feature type="region of interest" description="Disordered" evidence="5">
    <location>
        <begin position="1257"/>
        <end position="1293"/>
    </location>
</feature>
<dbReference type="Pfam" id="PF07926">
    <property type="entry name" value="TPR_MLP1_2"/>
    <property type="match status" value="1"/>
</dbReference>
<feature type="compositionally biased region" description="Basic and acidic residues" evidence="5">
    <location>
        <begin position="1803"/>
        <end position="1819"/>
    </location>
</feature>
<feature type="compositionally biased region" description="Polar residues" evidence="5">
    <location>
        <begin position="50"/>
        <end position="60"/>
    </location>
</feature>
<keyword evidence="9" id="KW-1185">Reference proteome</keyword>
<feature type="region of interest" description="Disordered" evidence="5">
    <location>
        <begin position="1622"/>
        <end position="1655"/>
    </location>
</feature>
<dbReference type="GO" id="GO:0005643">
    <property type="term" value="C:nuclear pore"/>
    <property type="evidence" value="ECO:0007669"/>
    <property type="project" value="TreeGrafter"/>
</dbReference>
<evidence type="ECO:0000256" key="4">
    <source>
        <dbReference type="SAM" id="Coils"/>
    </source>
</evidence>
<feature type="compositionally biased region" description="Basic and acidic residues" evidence="5">
    <location>
        <begin position="61"/>
        <end position="78"/>
    </location>
</feature>
<keyword evidence="3" id="KW-0539">Nucleus</keyword>
<feature type="compositionally biased region" description="Polar residues" evidence="5">
    <location>
        <begin position="1646"/>
        <end position="1655"/>
    </location>
</feature>
<comment type="subcellular location">
    <subcellularLocation>
        <location evidence="1">Nucleus</location>
    </subcellularLocation>
</comment>
<organism evidence="8 9">
    <name type="scientific">Coemansia asiatica</name>
    <dbReference type="NCBI Taxonomy" id="1052880"/>
    <lineage>
        <taxon>Eukaryota</taxon>
        <taxon>Fungi</taxon>
        <taxon>Fungi incertae sedis</taxon>
        <taxon>Zoopagomycota</taxon>
        <taxon>Kickxellomycotina</taxon>
        <taxon>Kickxellomycetes</taxon>
        <taxon>Kickxellales</taxon>
        <taxon>Kickxellaceae</taxon>
        <taxon>Coemansia</taxon>
    </lineage>
</organism>
<evidence type="ECO:0000256" key="1">
    <source>
        <dbReference type="ARBA" id="ARBA00004123"/>
    </source>
</evidence>
<sequence length="1828" mass="205289">MEGDPDITSVAATAAETVDGVEQAKAQLQYENTRLENEVHRLNRQIGQLKSSLDGAQSENRAAKDELQSTKTQAEELKASLQTQSIQLSAHVEKETEQQKQLDQLREEKRDLLAQIAERRDELDGRSTEISRLNEIVQDLQKQRLSDQEELSRLRSQCSVSDVSEHMLKQSLELAKGQVKWLDEELAKAQAEMQNARTELARNATTGKAENTRLYAEIESLTEQTDELRQRNAQLERTVRARSEGERLARDQLAEQAEQFKREMAAQKKLCAEWERTTLAAKEHVREVEKSLHELEMQQRENEERAQEAVELMENRVAEKDRECAQLKEKQAATKAELDRANKLLEEATRSQAVIISPTASAAARLQQGSSRLSITQLYADKVALEDRVRNAEAEAACLRESMEQILTEIEERAPALAAEREEHESLLADADRIAQELATTRKECTSLAASLQRTQKERDLAQRQLAAEQQQSRDLERQLARLLRVAEEARRGGTVMPDKRSEEDSAAAVVPDESDDSRLDEVERVISQNLVVYSDITELVAQNRRLLRTTRELAVQVAQEEENQRVKAENETQNALDQAEEMLDRLTLELEGAKKRMGIVERERDMLRELKADNSETKDILPQGEKESQGLAAGYTDTSDAPNAATTDSESLASLQADFDAYVGEARRTRAQLETDLAKLQQESSELRVRAAKAEAQSQFDADRIDMLSRDLDARQKEIDHLRKATARLYKQSETYEKQIENMGQSMNEERVELSRLRRQAVMLEAECESLRQGDQRWRAEEQRLRAERTSMTQILENTTRMREDMQRATEEKTRQLQERLDAARADVDSARQDLRQARDAAERAQFKYEADLRELRAQMQQRDESIQQLQAQILAAKDMQAETSSERREAEIAADMLKRQIADLEERIRAQDELVERARGSEGNASRESLLSVQLQDARSQLETLNSELETTRQRAEDFRQLAAASDASLKEITEIYDKYKAEHDKLSEEHAARASELEASANEAAASLAKCQTDLNETRESLREAHANIAKIQTDYEARVSDLEDDVKNKALTIGSLKGTLQKREDSIRSLQEQYEKEVVMHADVIKSSLVTREKLLQTKKLLSEATGELQGCHQVVSKLEEQLQEARASATSGVRETESRLAEVRRQNSLLLAHLESLGREVPDIAIDPEQIASATSASNVVGEGDQGDGNASVSQSGLRDVVVYLRRERDLATAQLELAQQESQRWRQQSAHTQQMLDEVRNELMQYTPAIDINNAGNSSTGDASQTSMGSSSDRTGSTAGSAAEVIPAGDGPITLTAMQRRLCRQHIEQVQILRESNTALRSDLTSARRRLTNVESALSQLRDQEVPQLRSANVSLSAELDAAKAQVNQLQGMCDHWKQRHENVLAKYQTIEPEEYEALKKQNQELQSQVEQLNTRIGELQAENQQLEQSLSETNQQKASAETRRTKQLHADIAKLKQQITTQETQLANERQRLAEHEAQMTALRNDLSSRDAALENASKEASDNKAKFDKLHSVFQKLREQSVEKLKQSNSTIAAHEATIKSLNSQIEALQSQMQTDGDAVGSQAPASSGLDPEILGRLQSEIAALTQDKEQAVGSYEKLASDLRDTQRALDEARMQLSQSGQEQQQQQMTSAAAQSSEGTGVSSDGAQAMQTEISRLKSELAAAEAKVKEYEDQLEQLKARALKYARDNKVLQAKAVELEKKLSDISASSLLSGDGGASAQADQLQLQLEQMQKQLTESETKIEQAQVKAKKSAELRSMLQINKANKRASELEKQVEELQAKISTLESETGSLKRPMEAEDGPVKKPHIEEAQEQQPSST</sequence>
<dbReference type="GO" id="GO:0017056">
    <property type="term" value="F:structural constituent of nuclear pore"/>
    <property type="evidence" value="ECO:0007669"/>
    <property type="project" value="TreeGrafter"/>
</dbReference>